<comment type="caution">
    <text evidence="9">The sequence shown here is derived from an EMBL/GenBank/DDBJ whole genome shotgun (WGS) entry which is preliminary data.</text>
</comment>
<proteinExistence type="inferred from homology"/>
<dbReference type="AlphaFoldDB" id="A0AA40ERX3"/>
<keyword evidence="10" id="KW-1185">Reference proteome</keyword>
<protein>
    <recommendedName>
        <fullName evidence="8">Rhodopsin domain-containing protein</fullName>
    </recommendedName>
</protein>
<keyword evidence="4 7" id="KW-0472">Membrane</keyword>
<feature type="transmembrane region" description="Helical" evidence="7">
    <location>
        <begin position="162"/>
        <end position="182"/>
    </location>
</feature>
<sequence>MSSTNSTTTTYSPEYLAETRAPQALVAIILCPALALCFLVLRLYTRVFLLKKAFWEDYVIIMAMLSILLHYTRISVMACERRLCYGLITILMSGYIAVLIVSFVRCVPFYAIWTPGVPGARCIDTAAYFLAVQIHTLIMDFAILVVPLVILRHLSIPWPQRVLLVIVLGFGGMACIVAILRLQVLQLSASSLDRTWDSYFSAIYGVIESNVGIICACVVTLRPLIRKIKWLHSAGSPGGAEGEDSSSTRVVELPQQVRRPKPRRGDDIETGDDGDEDQLGKVEEKKKETQSRMGISTITESKRELVSTVRSLGMSRGKA</sequence>
<organism evidence="9 10">
    <name type="scientific">Apiosordaria backusii</name>
    <dbReference type="NCBI Taxonomy" id="314023"/>
    <lineage>
        <taxon>Eukaryota</taxon>
        <taxon>Fungi</taxon>
        <taxon>Dikarya</taxon>
        <taxon>Ascomycota</taxon>
        <taxon>Pezizomycotina</taxon>
        <taxon>Sordariomycetes</taxon>
        <taxon>Sordariomycetidae</taxon>
        <taxon>Sordariales</taxon>
        <taxon>Lasiosphaeriaceae</taxon>
        <taxon>Apiosordaria</taxon>
    </lineage>
</organism>
<keyword evidence="3 7" id="KW-1133">Transmembrane helix</keyword>
<feature type="transmembrane region" description="Helical" evidence="7">
    <location>
        <begin position="202"/>
        <end position="221"/>
    </location>
</feature>
<feature type="compositionally biased region" description="Basic and acidic residues" evidence="6">
    <location>
        <begin position="278"/>
        <end position="290"/>
    </location>
</feature>
<evidence type="ECO:0000313" key="10">
    <source>
        <dbReference type="Proteomes" id="UP001172159"/>
    </source>
</evidence>
<evidence type="ECO:0000256" key="1">
    <source>
        <dbReference type="ARBA" id="ARBA00004141"/>
    </source>
</evidence>
<feature type="transmembrane region" description="Helical" evidence="7">
    <location>
        <begin position="83"/>
        <end position="113"/>
    </location>
</feature>
<comment type="subcellular location">
    <subcellularLocation>
        <location evidence="1">Membrane</location>
        <topology evidence="1">Multi-pass membrane protein</topology>
    </subcellularLocation>
</comment>
<feature type="compositionally biased region" description="Acidic residues" evidence="6">
    <location>
        <begin position="268"/>
        <end position="277"/>
    </location>
</feature>
<dbReference type="InterPro" id="IPR049326">
    <property type="entry name" value="Rhodopsin_dom_fungi"/>
</dbReference>
<comment type="similarity">
    <text evidence="5">Belongs to the SAT4 family.</text>
</comment>
<feature type="transmembrane region" description="Helical" evidence="7">
    <location>
        <begin position="53"/>
        <end position="71"/>
    </location>
</feature>
<dbReference type="InterPro" id="IPR052337">
    <property type="entry name" value="SAT4-like"/>
</dbReference>
<evidence type="ECO:0000256" key="3">
    <source>
        <dbReference type="ARBA" id="ARBA00022989"/>
    </source>
</evidence>
<feature type="transmembrane region" description="Helical" evidence="7">
    <location>
        <begin position="21"/>
        <end position="41"/>
    </location>
</feature>
<feature type="region of interest" description="Disordered" evidence="6">
    <location>
        <begin position="237"/>
        <end position="301"/>
    </location>
</feature>
<keyword evidence="2 7" id="KW-0812">Transmembrane</keyword>
<evidence type="ECO:0000256" key="5">
    <source>
        <dbReference type="ARBA" id="ARBA00038359"/>
    </source>
</evidence>
<dbReference type="EMBL" id="JAUKTV010000002">
    <property type="protein sequence ID" value="KAK0744307.1"/>
    <property type="molecule type" value="Genomic_DNA"/>
</dbReference>
<reference evidence="9" key="1">
    <citation type="submission" date="2023-06" db="EMBL/GenBank/DDBJ databases">
        <title>Genome-scale phylogeny and comparative genomics of the fungal order Sordariales.</title>
        <authorList>
            <consortium name="Lawrence Berkeley National Laboratory"/>
            <person name="Hensen N."/>
            <person name="Bonometti L."/>
            <person name="Westerberg I."/>
            <person name="Brannstrom I.O."/>
            <person name="Guillou S."/>
            <person name="Cros-Aarteil S."/>
            <person name="Calhoun S."/>
            <person name="Haridas S."/>
            <person name="Kuo A."/>
            <person name="Mondo S."/>
            <person name="Pangilinan J."/>
            <person name="Riley R."/>
            <person name="Labutti K."/>
            <person name="Andreopoulos B."/>
            <person name="Lipzen A."/>
            <person name="Chen C."/>
            <person name="Yanf M."/>
            <person name="Daum C."/>
            <person name="Ng V."/>
            <person name="Clum A."/>
            <person name="Steindorff A."/>
            <person name="Ohm R."/>
            <person name="Martin F."/>
            <person name="Silar P."/>
            <person name="Natvig D."/>
            <person name="Lalanne C."/>
            <person name="Gautier V."/>
            <person name="Ament-Velasquez S.L."/>
            <person name="Kruys A."/>
            <person name="Hutchinson M.I."/>
            <person name="Powell A.J."/>
            <person name="Barry K."/>
            <person name="Miller A.N."/>
            <person name="Grigoriev I.V."/>
            <person name="Debuchy R."/>
            <person name="Gladieux P."/>
            <person name="Thoren M.H."/>
            <person name="Johannesson H."/>
        </authorList>
    </citation>
    <scope>NUCLEOTIDE SEQUENCE</scope>
    <source>
        <strain evidence="9">CBS 540.89</strain>
    </source>
</reference>
<dbReference type="PANTHER" id="PTHR33048">
    <property type="entry name" value="PTH11-LIKE INTEGRAL MEMBRANE PROTEIN (AFU_ORTHOLOGUE AFUA_5G11245)"/>
    <property type="match status" value="1"/>
</dbReference>
<evidence type="ECO:0000313" key="9">
    <source>
        <dbReference type="EMBL" id="KAK0744307.1"/>
    </source>
</evidence>
<dbReference type="Proteomes" id="UP001172159">
    <property type="component" value="Unassembled WGS sequence"/>
</dbReference>
<evidence type="ECO:0000256" key="2">
    <source>
        <dbReference type="ARBA" id="ARBA00022692"/>
    </source>
</evidence>
<evidence type="ECO:0000259" key="8">
    <source>
        <dbReference type="Pfam" id="PF20684"/>
    </source>
</evidence>
<dbReference type="PANTHER" id="PTHR33048:SF47">
    <property type="entry name" value="INTEGRAL MEMBRANE PROTEIN-RELATED"/>
    <property type="match status" value="1"/>
</dbReference>
<dbReference type="Pfam" id="PF20684">
    <property type="entry name" value="Fung_rhodopsin"/>
    <property type="match status" value="1"/>
</dbReference>
<evidence type="ECO:0000256" key="6">
    <source>
        <dbReference type="SAM" id="MobiDB-lite"/>
    </source>
</evidence>
<feature type="domain" description="Rhodopsin" evidence="8">
    <location>
        <begin position="63"/>
        <end position="227"/>
    </location>
</feature>
<gene>
    <name evidence="9" type="ORF">B0T21DRAFT_428594</name>
</gene>
<evidence type="ECO:0000256" key="4">
    <source>
        <dbReference type="ARBA" id="ARBA00023136"/>
    </source>
</evidence>
<name>A0AA40ERX3_9PEZI</name>
<feature type="transmembrane region" description="Helical" evidence="7">
    <location>
        <begin position="125"/>
        <end position="150"/>
    </location>
</feature>
<evidence type="ECO:0000256" key="7">
    <source>
        <dbReference type="SAM" id="Phobius"/>
    </source>
</evidence>
<dbReference type="GO" id="GO:0016020">
    <property type="term" value="C:membrane"/>
    <property type="evidence" value="ECO:0007669"/>
    <property type="project" value="UniProtKB-SubCell"/>
</dbReference>
<accession>A0AA40ERX3</accession>